<keyword evidence="6 10" id="KW-0482">Metalloprotease</keyword>
<dbReference type="InterPro" id="IPR001506">
    <property type="entry name" value="Peptidase_M12A"/>
</dbReference>
<dbReference type="PRINTS" id="PR00480">
    <property type="entry name" value="ASTACIN"/>
</dbReference>
<dbReference type="GO" id="GO:0006508">
    <property type="term" value="P:proteolysis"/>
    <property type="evidence" value="ECO:0007669"/>
    <property type="project" value="UniProtKB-KW"/>
</dbReference>
<dbReference type="GO" id="GO:0008270">
    <property type="term" value="F:zinc ion binding"/>
    <property type="evidence" value="ECO:0007669"/>
    <property type="project" value="UniProtKB-UniRule"/>
</dbReference>
<keyword evidence="9" id="KW-0325">Glycoprotein</keyword>
<feature type="active site" evidence="10">
    <location>
        <position position="176"/>
    </location>
</feature>
<protein>
    <recommendedName>
        <fullName evidence="11">Metalloendopeptidase</fullName>
        <ecNumber evidence="11">3.4.24.-</ecNumber>
    </recommendedName>
</protein>
<evidence type="ECO:0000256" key="5">
    <source>
        <dbReference type="ARBA" id="ARBA00022833"/>
    </source>
</evidence>
<evidence type="ECO:0000256" key="8">
    <source>
        <dbReference type="ARBA" id="ARBA00023157"/>
    </source>
</evidence>
<accession>A0AAW1N2I6</accession>
<feature type="domain" description="Peptidase M12A" evidence="12">
    <location>
        <begin position="81"/>
        <end position="277"/>
    </location>
</feature>
<keyword evidence="3" id="KW-0732">Signal</keyword>
<reference evidence="13 14" key="1">
    <citation type="journal article" date="2024" name="BMC Genomics">
        <title>De novo assembly and annotation of Popillia japonica's genome with initial clues to its potential as an invasive pest.</title>
        <authorList>
            <person name="Cucini C."/>
            <person name="Boschi S."/>
            <person name="Funari R."/>
            <person name="Cardaioli E."/>
            <person name="Iannotti N."/>
            <person name="Marturano G."/>
            <person name="Paoli F."/>
            <person name="Bruttini M."/>
            <person name="Carapelli A."/>
            <person name="Frati F."/>
            <person name="Nardi F."/>
        </authorList>
    </citation>
    <scope>NUCLEOTIDE SEQUENCE [LARGE SCALE GENOMIC DNA]</scope>
    <source>
        <strain evidence="13">DMR45628</strain>
    </source>
</reference>
<dbReference type="PROSITE" id="PS51864">
    <property type="entry name" value="ASTACIN"/>
    <property type="match status" value="1"/>
</dbReference>
<evidence type="ECO:0000256" key="7">
    <source>
        <dbReference type="ARBA" id="ARBA00023145"/>
    </source>
</evidence>
<evidence type="ECO:0000313" key="13">
    <source>
        <dbReference type="EMBL" id="KAK9754216.1"/>
    </source>
</evidence>
<comment type="cofactor">
    <cofactor evidence="10 11">
        <name>Zn(2+)</name>
        <dbReference type="ChEBI" id="CHEBI:29105"/>
    </cofactor>
    <text evidence="10 11">Binds 1 zinc ion per subunit.</text>
</comment>
<dbReference type="SUPFAM" id="SSF55486">
    <property type="entry name" value="Metalloproteases ('zincins'), catalytic domain"/>
    <property type="match status" value="1"/>
</dbReference>
<dbReference type="FunFam" id="3.40.390.10:FF:000015">
    <property type="entry name" value="Meprin A subunit"/>
    <property type="match status" value="1"/>
</dbReference>
<dbReference type="InterPro" id="IPR024079">
    <property type="entry name" value="MetalloPept_cat_dom_sf"/>
</dbReference>
<dbReference type="PANTHER" id="PTHR10127:SF780">
    <property type="entry name" value="METALLOENDOPEPTIDASE"/>
    <property type="match status" value="1"/>
</dbReference>
<keyword evidence="4 10" id="KW-0378">Hydrolase</keyword>
<evidence type="ECO:0000313" key="14">
    <source>
        <dbReference type="Proteomes" id="UP001458880"/>
    </source>
</evidence>
<keyword evidence="14" id="KW-1185">Reference proteome</keyword>
<name>A0AAW1N2I6_POPJA</name>
<keyword evidence="5 10" id="KW-0862">Zinc</keyword>
<evidence type="ECO:0000256" key="10">
    <source>
        <dbReference type="PROSITE-ProRule" id="PRU01211"/>
    </source>
</evidence>
<feature type="binding site" evidence="10">
    <location>
        <position position="175"/>
    </location>
    <ligand>
        <name>Zn(2+)</name>
        <dbReference type="ChEBI" id="CHEBI:29105"/>
        <note>catalytic</note>
    </ligand>
</feature>
<dbReference type="GO" id="GO:0004222">
    <property type="term" value="F:metalloendopeptidase activity"/>
    <property type="evidence" value="ECO:0007669"/>
    <property type="project" value="UniProtKB-UniRule"/>
</dbReference>
<dbReference type="EC" id="3.4.24.-" evidence="11"/>
<dbReference type="AlphaFoldDB" id="A0AAW1N2I6"/>
<evidence type="ECO:0000256" key="2">
    <source>
        <dbReference type="ARBA" id="ARBA00022723"/>
    </source>
</evidence>
<dbReference type="Proteomes" id="UP001458880">
    <property type="component" value="Unassembled WGS sequence"/>
</dbReference>
<evidence type="ECO:0000256" key="3">
    <source>
        <dbReference type="ARBA" id="ARBA00022729"/>
    </source>
</evidence>
<evidence type="ECO:0000259" key="12">
    <source>
        <dbReference type="PROSITE" id="PS51864"/>
    </source>
</evidence>
<keyword evidence="1 10" id="KW-0645">Protease</keyword>
<dbReference type="Pfam" id="PF01400">
    <property type="entry name" value="Astacin"/>
    <property type="match status" value="1"/>
</dbReference>
<comment type="caution">
    <text evidence="13">The sequence shown here is derived from an EMBL/GenBank/DDBJ whole genome shotgun (WGS) entry which is preliminary data.</text>
</comment>
<feature type="binding site" evidence="10">
    <location>
        <position position="179"/>
    </location>
    <ligand>
        <name>Zn(2+)</name>
        <dbReference type="ChEBI" id="CHEBI:29105"/>
        <note>catalytic</note>
    </ligand>
</feature>
<dbReference type="InterPro" id="IPR034035">
    <property type="entry name" value="Astacin-like_dom"/>
</dbReference>
<organism evidence="13 14">
    <name type="scientific">Popillia japonica</name>
    <name type="common">Japanese beetle</name>
    <dbReference type="NCBI Taxonomy" id="7064"/>
    <lineage>
        <taxon>Eukaryota</taxon>
        <taxon>Metazoa</taxon>
        <taxon>Ecdysozoa</taxon>
        <taxon>Arthropoda</taxon>
        <taxon>Hexapoda</taxon>
        <taxon>Insecta</taxon>
        <taxon>Pterygota</taxon>
        <taxon>Neoptera</taxon>
        <taxon>Endopterygota</taxon>
        <taxon>Coleoptera</taxon>
        <taxon>Polyphaga</taxon>
        <taxon>Scarabaeiformia</taxon>
        <taxon>Scarabaeidae</taxon>
        <taxon>Rutelinae</taxon>
        <taxon>Popillia</taxon>
    </lineage>
</organism>
<dbReference type="SMART" id="SM00235">
    <property type="entry name" value="ZnMc"/>
    <property type="match status" value="1"/>
</dbReference>
<keyword evidence="2 10" id="KW-0479">Metal-binding</keyword>
<keyword evidence="8" id="KW-1015">Disulfide bond</keyword>
<evidence type="ECO:0000256" key="6">
    <source>
        <dbReference type="ARBA" id="ARBA00023049"/>
    </source>
</evidence>
<dbReference type="PANTHER" id="PTHR10127">
    <property type="entry name" value="DISCOIDIN, CUB, EGF, LAMININ , AND ZINC METALLOPROTEASE DOMAIN CONTAINING"/>
    <property type="match status" value="1"/>
</dbReference>
<keyword evidence="7" id="KW-0865">Zymogen</keyword>
<sequence length="306" mass="33701">MSGYLAACILSAVSSIYTYPTGENNEIHVSHYGAALFGQPNTITGEKVSEWASESSQVNPEELGEYLEGDILVPAEKGGRNGLLDFSSKWDGGMVPYVIVGPYNTDEQEVIHNAIKQYHDNTCIRFRRKQPDDRDYIKIVNTRTGCWSSVGKIGGAQEVNLQSPGCLSTVGTPVHELMHALGFHHEQTRYERDDFVDILWSNIKKGHEGNFAKVPKDAATGFGVKYDYGSVMHYSAHAFSVNTQPTIVPKDKDVKIGQRDGFSVGDIIKIRNMYNCTKMDDNSHSKPTGSSSLVSGLNSFINNLIG</sequence>
<evidence type="ECO:0000256" key="9">
    <source>
        <dbReference type="ARBA" id="ARBA00023180"/>
    </source>
</evidence>
<dbReference type="InterPro" id="IPR006026">
    <property type="entry name" value="Peptidase_Metallo"/>
</dbReference>
<feature type="binding site" evidence="10">
    <location>
        <position position="185"/>
    </location>
    <ligand>
        <name>Zn(2+)</name>
        <dbReference type="ChEBI" id="CHEBI:29105"/>
        <note>catalytic</note>
    </ligand>
</feature>
<dbReference type="EMBL" id="JASPKY010000009">
    <property type="protein sequence ID" value="KAK9754216.1"/>
    <property type="molecule type" value="Genomic_DNA"/>
</dbReference>
<evidence type="ECO:0000256" key="1">
    <source>
        <dbReference type="ARBA" id="ARBA00022670"/>
    </source>
</evidence>
<comment type="caution">
    <text evidence="10">Lacks conserved residue(s) required for the propagation of feature annotation.</text>
</comment>
<proteinExistence type="predicted"/>
<dbReference type="Gene3D" id="3.40.390.10">
    <property type="entry name" value="Collagenase (Catalytic Domain)"/>
    <property type="match status" value="1"/>
</dbReference>
<evidence type="ECO:0000256" key="11">
    <source>
        <dbReference type="RuleBase" id="RU361183"/>
    </source>
</evidence>
<gene>
    <name evidence="13" type="ORF">QE152_g1578</name>
</gene>
<dbReference type="CDD" id="cd04280">
    <property type="entry name" value="ZnMc_astacin_like"/>
    <property type="match status" value="1"/>
</dbReference>
<evidence type="ECO:0000256" key="4">
    <source>
        <dbReference type="ARBA" id="ARBA00022801"/>
    </source>
</evidence>